<name>A0A1X3JGK1_ECOLX</name>
<organism evidence="1 2">
    <name type="scientific">Escherichia coli H386</name>
    <dbReference type="NCBI Taxonomy" id="656397"/>
    <lineage>
        <taxon>Bacteria</taxon>
        <taxon>Pseudomonadati</taxon>
        <taxon>Pseudomonadota</taxon>
        <taxon>Gammaproteobacteria</taxon>
        <taxon>Enterobacterales</taxon>
        <taxon>Enterobacteriaceae</taxon>
        <taxon>Escherichia</taxon>
    </lineage>
</organism>
<evidence type="ECO:0008006" key="3">
    <source>
        <dbReference type="Google" id="ProtNLM"/>
    </source>
</evidence>
<protein>
    <recommendedName>
        <fullName evidence="3">Preprotein translocase subunit SecY</fullName>
    </recommendedName>
</protein>
<dbReference type="EMBL" id="ADJB01000058">
    <property type="protein sequence ID" value="OSL08716.1"/>
    <property type="molecule type" value="Genomic_DNA"/>
</dbReference>
<reference evidence="1 2" key="1">
    <citation type="submission" date="2010-04" db="EMBL/GenBank/DDBJ databases">
        <title>The Genome Sequence of Escherichia coli H386.</title>
        <authorList>
            <consortium name="The Broad Institute Genome Sequencing Platform"/>
            <consortium name="The Broad Institute Genome Sequencing Center for Infectious Disease"/>
            <person name="Feldgarden M."/>
            <person name="Gordon D.M."/>
            <person name="Johnson J.R."/>
            <person name="Johnston B.D."/>
            <person name="Young S."/>
            <person name="Zeng Q."/>
            <person name="Koehrsen M."/>
            <person name="Alvarado L."/>
            <person name="Berlin A.M."/>
            <person name="Borenstein D."/>
            <person name="Chapman S.B."/>
            <person name="Chen Z."/>
            <person name="Engels R."/>
            <person name="Freedman E."/>
            <person name="Gellesch M."/>
            <person name="Goldberg J."/>
            <person name="Griggs A."/>
            <person name="Gujja S."/>
            <person name="Heilman E.R."/>
            <person name="Heiman D.I."/>
            <person name="Hepburn T.A."/>
            <person name="Howarth C."/>
            <person name="Jen D."/>
            <person name="Larson L."/>
            <person name="Mehta T."/>
            <person name="Park D."/>
            <person name="Pearson M."/>
            <person name="Richards J."/>
            <person name="Roberts A."/>
            <person name="Saif S."/>
            <person name="Shea T.D."/>
            <person name="Shenoy N."/>
            <person name="Sisk P."/>
            <person name="Stolte C."/>
            <person name="Sykes S.N."/>
            <person name="Walk T."/>
            <person name="White J."/>
            <person name="Yandava C."/>
            <person name="Haas B."/>
            <person name="Henn M.R."/>
            <person name="Nusbaum C."/>
            <person name="Birren B."/>
        </authorList>
    </citation>
    <scope>NUCLEOTIDE SEQUENCE [LARGE SCALE GENOMIC DNA]</scope>
    <source>
        <strain evidence="1 2">H386</strain>
    </source>
</reference>
<gene>
    <name evidence="1" type="ORF">ECVG_00897</name>
</gene>
<sequence>MNFADFHMTWQSNALIILKKIHALGRSLVIFKNPVSRS</sequence>
<proteinExistence type="predicted"/>
<accession>A0A1X3JGK1</accession>
<dbReference type="AlphaFoldDB" id="A0A1X3JGK1"/>
<comment type="caution">
    <text evidence="1">The sequence shown here is derived from an EMBL/GenBank/DDBJ whole genome shotgun (WGS) entry which is preliminary data.</text>
</comment>
<dbReference type="Proteomes" id="UP000193045">
    <property type="component" value="Unassembled WGS sequence"/>
</dbReference>
<evidence type="ECO:0000313" key="1">
    <source>
        <dbReference type="EMBL" id="OSL08716.1"/>
    </source>
</evidence>
<evidence type="ECO:0000313" key="2">
    <source>
        <dbReference type="Proteomes" id="UP000193045"/>
    </source>
</evidence>